<gene>
    <name evidence="2" type="ORF">OHC33_002022</name>
</gene>
<keyword evidence="3" id="KW-1185">Reference proteome</keyword>
<evidence type="ECO:0000313" key="2">
    <source>
        <dbReference type="EMBL" id="KAK5956537.1"/>
    </source>
</evidence>
<dbReference type="SMART" id="SM00225">
    <property type="entry name" value="BTB"/>
    <property type="match status" value="1"/>
</dbReference>
<dbReference type="Proteomes" id="UP001316803">
    <property type="component" value="Unassembled WGS sequence"/>
</dbReference>
<dbReference type="InterPro" id="IPR000210">
    <property type="entry name" value="BTB/POZ_dom"/>
</dbReference>
<dbReference type="InterPro" id="IPR011333">
    <property type="entry name" value="SKP1/BTB/POZ_sf"/>
</dbReference>
<dbReference type="EMBL" id="JAKLMC020000004">
    <property type="protein sequence ID" value="KAK5956537.1"/>
    <property type="molecule type" value="Genomic_DNA"/>
</dbReference>
<sequence>MADTGQSRVLKSRLADEIIEIEVGQPVITFRIHKKLLQDHSSYFLKALEEKKYKEGKEKKVELHDVVPEAFDVVADWLYTRRQHRNFSDDGLRTVVEARLLADRLMCTSDWKNRIATKICEMFARAQDTTIYRESIDILDTVEMQDGCLMRQLLIDMVMRMAMDRPQILLDSDGHLLPAIQGLLVDGHNEIESLIQRVAAGHLPRLPFTIPDSYHEDPTSGGLLL</sequence>
<dbReference type="CDD" id="cd18186">
    <property type="entry name" value="BTB_POZ_ZBTB_KLHL-like"/>
    <property type="match status" value="1"/>
</dbReference>
<accession>A0AAN8I649</accession>
<proteinExistence type="predicted"/>
<comment type="caution">
    <text evidence="2">The sequence shown here is derived from an EMBL/GenBank/DDBJ whole genome shotgun (WGS) entry which is preliminary data.</text>
</comment>
<name>A0AAN8I649_9EURO</name>
<dbReference type="PROSITE" id="PS50097">
    <property type="entry name" value="BTB"/>
    <property type="match status" value="1"/>
</dbReference>
<protein>
    <recommendedName>
        <fullName evidence="1">BTB domain-containing protein</fullName>
    </recommendedName>
</protein>
<dbReference type="PANTHER" id="PTHR47843:SF2">
    <property type="entry name" value="BTB DOMAIN-CONTAINING PROTEIN"/>
    <property type="match status" value="1"/>
</dbReference>
<evidence type="ECO:0000259" key="1">
    <source>
        <dbReference type="PROSITE" id="PS50097"/>
    </source>
</evidence>
<dbReference type="Pfam" id="PF00651">
    <property type="entry name" value="BTB"/>
    <property type="match status" value="1"/>
</dbReference>
<dbReference type="Gene3D" id="3.30.710.10">
    <property type="entry name" value="Potassium Channel Kv1.1, Chain A"/>
    <property type="match status" value="1"/>
</dbReference>
<evidence type="ECO:0000313" key="3">
    <source>
        <dbReference type="Proteomes" id="UP001316803"/>
    </source>
</evidence>
<dbReference type="AlphaFoldDB" id="A0AAN8I649"/>
<dbReference type="SUPFAM" id="SSF54695">
    <property type="entry name" value="POZ domain"/>
    <property type="match status" value="1"/>
</dbReference>
<organism evidence="2 3">
    <name type="scientific">Knufia fluminis</name>
    <dbReference type="NCBI Taxonomy" id="191047"/>
    <lineage>
        <taxon>Eukaryota</taxon>
        <taxon>Fungi</taxon>
        <taxon>Dikarya</taxon>
        <taxon>Ascomycota</taxon>
        <taxon>Pezizomycotina</taxon>
        <taxon>Eurotiomycetes</taxon>
        <taxon>Chaetothyriomycetidae</taxon>
        <taxon>Chaetothyriales</taxon>
        <taxon>Trichomeriaceae</taxon>
        <taxon>Knufia</taxon>
    </lineage>
</organism>
<dbReference type="PANTHER" id="PTHR47843">
    <property type="entry name" value="BTB DOMAIN-CONTAINING PROTEIN-RELATED"/>
    <property type="match status" value="1"/>
</dbReference>
<reference evidence="2 3" key="1">
    <citation type="submission" date="2022-12" db="EMBL/GenBank/DDBJ databases">
        <title>Genomic features and morphological characterization of a novel Knufia sp. strain isolated from spacecraft assembly facility.</title>
        <authorList>
            <person name="Teixeira M."/>
            <person name="Chander A.M."/>
            <person name="Stajich J.E."/>
            <person name="Venkateswaran K."/>
        </authorList>
    </citation>
    <scope>NUCLEOTIDE SEQUENCE [LARGE SCALE GENOMIC DNA]</scope>
    <source>
        <strain evidence="2 3">FJI-L2-BK-P2</strain>
    </source>
</reference>
<feature type="domain" description="BTB" evidence="1">
    <location>
        <begin position="15"/>
        <end position="82"/>
    </location>
</feature>